<organism evidence="1 2">
    <name type="scientific">Goodea atripinnis</name>
    <dbReference type="NCBI Taxonomy" id="208336"/>
    <lineage>
        <taxon>Eukaryota</taxon>
        <taxon>Metazoa</taxon>
        <taxon>Chordata</taxon>
        <taxon>Craniata</taxon>
        <taxon>Vertebrata</taxon>
        <taxon>Euteleostomi</taxon>
        <taxon>Actinopterygii</taxon>
        <taxon>Neopterygii</taxon>
        <taxon>Teleostei</taxon>
        <taxon>Neoteleostei</taxon>
        <taxon>Acanthomorphata</taxon>
        <taxon>Ovalentaria</taxon>
        <taxon>Atherinomorphae</taxon>
        <taxon>Cyprinodontiformes</taxon>
        <taxon>Goodeidae</taxon>
        <taxon>Goodea</taxon>
    </lineage>
</organism>
<dbReference type="EMBL" id="JAHRIO010091684">
    <property type="protein sequence ID" value="MEQ2188872.1"/>
    <property type="molecule type" value="Genomic_DNA"/>
</dbReference>
<comment type="caution">
    <text evidence="1">The sequence shown here is derived from an EMBL/GenBank/DDBJ whole genome shotgun (WGS) entry which is preliminary data.</text>
</comment>
<reference evidence="1 2" key="1">
    <citation type="submission" date="2021-06" db="EMBL/GenBank/DDBJ databases">
        <authorList>
            <person name="Palmer J.M."/>
        </authorList>
    </citation>
    <scope>NUCLEOTIDE SEQUENCE [LARGE SCALE GENOMIC DNA]</scope>
    <source>
        <strain evidence="1 2">GA_2019</strain>
        <tissue evidence="1">Muscle</tissue>
    </source>
</reference>
<evidence type="ECO:0000313" key="2">
    <source>
        <dbReference type="Proteomes" id="UP001476798"/>
    </source>
</evidence>
<keyword evidence="2" id="KW-1185">Reference proteome</keyword>
<protein>
    <submittedName>
        <fullName evidence="1">Uncharacterized protein</fullName>
    </submittedName>
</protein>
<accession>A0ABV0Q033</accession>
<evidence type="ECO:0000313" key="1">
    <source>
        <dbReference type="EMBL" id="MEQ2188872.1"/>
    </source>
</evidence>
<gene>
    <name evidence="1" type="ORF">GOODEAATRI_019434</name>
</gene>
<proteinExistence type="predicted"/>
<name>A0ABV0Q033_9TELE</name>
<dbReference type="Proteomes" id="UP001476798">
    <property type="component" value="Unassembled WGS sequence"/>
</dbReference>
<sequence>MLGLMVPVSCLRRPTSQPQPKGLLLQLDSVPYCQCPPLGSGIAAPTGTADLTATATGSIDNGCGEHGPLGPHVSNTSARDVFQITQIQSEQFKFSFIPIGFHPQPRALSVKVQVSLHVYL</sequence>